<comment type="catalytic activity">
    <reaction evidence="1">
        <text>3',5'-cyclic CMP + H2O = CMP + H(+)</text>
        <dbReference type="Rhea" id="RHEA:72675"/>
        <dbReference type="ChEBI" id="CHEBI:15377"/>
        <dbReference type="ChEBI" id="CHEBI:15378"/>
        <dbReference type="ChEBI" id="CHEBI:58003"/>
        <dbReference type="ChEBI" id="CHEBI:60377"/>
    </reaction>
    <physiologicalReaction direction="left-to-right" evidence="1">
        <dbReference type="Rhea" id="RHEA:72676"/>
    </physiologicalReaction>
</comment>
<proteinExistence type="predicted"/>
<dbReference type="SMART" id="SM00849">
    <property type="entry name" value="Lactamase_B"/>
    <property type="match status" value="1"/>
</dbReference>
<dbReference type="STRING" id="512399.A8709_20960"/>
<comment type="catalytic activity">
    <reaction evidence="3">
        <text>3',5'-cyclic UMP + H2O = UMP + H(+)</text>
        <dbReference type="Rhea" id="RHEA:70575"/>
        <dbReference type="ChEBI" id="CHEBI:15377"/>
        <dbReference type="ChEBI" id="CHEBI:15378"/>
        <dbReference type="ChEBI" id="CHEBI:57865"/>
        <dbReference type="ChEBI" id="CHEBI:184387"/>
    </reaction>
    <physiologicalReaction direction="left-to-right" evidence="3">
        <dbReference type="Rhea" id="RHEA:70576"/>
    </physiologicalReaction>
</comment>
<comment type="function">
    <text evidence="2">Counteracts the endogenous Pycsar antiviral defense system. Phosphodiesterase that enables metal-dependent hydrolysis of host cyclic nucleotide Pycsar defense signals such as cCMP and cUMP.</text>
</comment>
<accession>A0A1C0ZXH6</accession>
<evidence type="ECO:0000256" key="1">
    <source>
        <dbReference type="ARBA" id="ARBA00034221"/>
    </source>
</evidence>
<evidence type="ECO:0000259" key="4">
    <source>
        <dbReference type="SMART" id="SM00849"/>
    </source>
</evidence>
<dbReference type="RefSeq" id="WP_065854710.1">
    <property type="nucleotide sequence ID" value="NZ_LYPC01000026.1"/>
</dbReference>
<dbReference type="Proteomes" id="UP000093309">
    <property type="component" value="Unassembled WGS sequence"/>
</dbReference>
<evidence type="ECO:0000313" key="5">
    <source>
        <dbReference type="EMBL" id="OCT12812.1"/>
    </source>
</evidence>
<gene>
    <name evidence="5" type="ORF">A8709_20960</name>
</gene>
<organism evidence="5 6">
    <name type="scientific">Paenibacillus pectinilyticus</name>
    <dbReference type="NCBI Taxonomy" id="512399"/>
    <lineage>
        <taxon>Bacteria</taxon>
        <taxon>Bacillati</taxon>
        <taxon>Bacillota</taxon>
        <taxon>Bacilli</taxon>
        <taxon>Bacillales</taxon>
        <taxon>Paenibacillaceae</taxon>
        <taxon>Paenibacillus</taxon>
    </lineage>
</organism>
<dbReference type="Pfam" id="PF00753">
    <property type="entry name" value="Lactamase_B"/>
    <property type="match status" value="1"/>
</dbReference>
<dbReference type="CDD" id="cd06262">
    <property type="entry name" value="metallo-hydrolase-like_MBL-fold"/>
    <property type="match status" value="1"/>
</dbReference>
<dbReference type="InterPro" id="IPR036866">
    <property type="entry name" value="RibonucZ/Hydroxyglut_hydro"/>
</dbReference>
<dbReference type="Gene3D" id="3.60.15.10">
    <property type="entry name" value="Ribonuclease Z/Hydroxyacylglutathione hydrolase-like"/>
    <property type="match status" value="1"/>
</dbReference>
<dbReference type="AlphaFoldDB" id="A0A1C0ZXH6"/>
<comment type="caution">
    <text evidence="5">The sequence shown here is derived from an EMBL/GenBank/DDBJ whole genome shotgun (WGS) entry which is preliminary data.</text>
</comment>
<dbReference type="SUPFAM" id="SSF56281">
    <property type="entry name" value="Metallo-hydrolase/oxidoreductase"/>
    <property type="match status" value="1"/>
</dbReference>
<dbReference type="InterPro" id="IPR001279">
    <property type="entry name" value="Metallo-B-lactamas"/>
</dbReference>
<keyword evidence="6" id="KW-1185">Reference proteome</keyword>
<protein>
    <recommendedName>
        <fullName evidence="4">Metallo-beta-lactamase domain-containing protein</fullName>
    </recommendedName>
</protein>
<sequence length="279" mass="32251">MIKELYPGVYVHSSHIQKMQSVILADERALYVFDPCYFTSEIEEIREYSRGLETQERERWLILTHSDWDHIAGVHDFAGYKIVVSNSWDEANESKMIDKVEMFDSEFYVDRPWIGKMRRVPIDYRVTDGDSIAGLAFFEAKGHTGDGLVSIYGDIAIVGDYLSDVEFPFIFTSSRDYERTLTKFQEMIEAFGIQTVITQHGPAAVGPAEIQRRIKVSEDYIVRARAFVEEGIRKEWSIEQIVEAGRDFPYEGSPVAMGIRHFHDGNLRLIWKELMQAEE</sequence>
<evidence type="ECO:0000256" key="3">
    <source>
        <dbReference type="ARBA" id="ARBA00048505"/>
    </source>
</evidence>
<reference evidence="6" key="1">
    <citation type="submission" date="2016-05" db="EMBL/GenBank/DDBJ databases">
        <title>Paenibacillus oryzae. sp. nov., isolated from the rice root.</title>
        <authorList>
            <person name="Zhang J."/>
            <person name="Zhang X."/>
        </authorList>
    </citation>
    <scope>NUCLEOTIDE SEQUENCE [LARGE SCALE GENOMIC DNA]</scope>
    <source>
        <strain evidence="6">KCTC13222</strain>
    </source>
</reference>
<evidence type="ECO:0000256" key="2">
    <source>
        <dbReference type="ARBA" id="ARBA00034301"/>
    </source>
</evidence>
<evidence type="ECO:0000313" key="6">
    <source>
        <dbReference type="Proteomes" id="UP000093309"/>
    </source>
</evidence>
<dbReference type="EMBL" id="LYPC01000026">
    <property type="protein sequence ID" value="OCT12812.1"/>
    <property type="molecule type" value="Genomic_DNA"/>
</dbReference>
<feature type="domain" description="Metallo-beta-lactamase" evidence="4">
    <location>
        <begin position="18"/>
        <end position="200"/>
    </location>
</feature>
<name>A0A1C0ZXH6_9BACL</name>